<evidence type="ECO:0000256" key="2">
    <source>
        <dbReference type="ARBA" id="ARBA00012438"/>
    </source>
</evidence>
<dbReference type="InterPro" id="IPR008207">
    <property type="entry name" value="Sig_transdc_His_kin_Hpt_dom"/>
</dbReference>
<organism evidence="9 10">
    <name type="scientific">Hymenobacter nivis</name>
    <dbReference type="NCBI Taxonomy" id="1850093"/>
    <lineage>
        <taxon>Bacteria</taxon>
        <taxon>Pseudomonadati</taxon>
        <taxon>Bacteroidota</taxon>
        <taxon>Cytophagia</taxon>
        <taxon>Cytophagales</taxon>
        <taxon>Hymenobacteraceae</taxon>
        <taxon>Hymenobacter</taxon>
    </lineage>
</organism>
<dbReference type="Pfam" id="PF00512">
    <property type="entry name" value="HisKA"/>
    <property type="match status" value="1"/>
</dbReference>
<dbReference type="EMBL" id="CP029145">
    <property type="protein sequence ID" value="AWM31535.1"/>
    <property type="molecule type" value="Genomic_DNA"/>
</dbReference>
<feature type="domain" description="Histidine kinase" evidence="6">
    <location>
        <begin position="332"/>
        <end position="553"/>
    </location>
</feature>
<gene>
    <name evidence="9" type="ORF">DDQ68_01255</name>
</gene>
<dbReference type="SMART" id="SM00388">
    <property type="entry name" value="HisKA"/>
    <property type="match status" value="1"/>
</dbReference>
<dbReference type="SMART" id="SM00448">
    <property type="entry name" value="REC"/>
    <property type="match status" value="1"/>
</dbReference>
<dbReference type="CDD" id="cd00130">
    <property type="entry name" value="PAS"/>
    <property type="match status" value="2"/>
</dbReference>
<name>A0A2Z3GKU8_9BACT</name>
<keyword evidence="10" id="KW-1185">Reference proteome</keyword>
<dbReference type="Gene3D" id="3.30.565.10">
    <property type="entry name" value="Histidine kinase-like ATPase, C-terminal domain"/>
    <property type="match status" value="1"/>
</dbReference>
<evidence type="ECO:0000256" key="1">
    <source>
        <dbReference type="ARBA" id="ARBA00000085"/>
    </source>
</evidence>
<dbReference type="InterPro" id="IPR036890">
    <property type="entry name" value="HATPase_C_sf"/>
</dbReference>
<dbReference type="GO" id="GO:0006355">
    <property type="term" value="P:regulation of DNA-templated transcription"/>
    <property type="evidence" value="ECO:0007669"/>
    <property type="project" value="InterPro"/>
</dbReference>
<feature type="modified residue" description="4-aspartylphosphate" evidence="5">
    <location>
        <position position="627"/>
    </location>
</feature>
<dbReference type="SUPFAM" id="SSF55874">
    <property type="entry name" value="ATPase domain of HSP90 chaperone/DNA topoisomerase II/histidine kinase"/>
    <property type="match status" value="1"/>
</dbReference>
<evidence type="ECO:0000256" key="3">
    <source>
        <dbReference type="ARBA" id="ARBA00022553"/>
    </source>
</evidence>
<dbReference type="PROSITE" id="PS50109">
    <property type="entry name" value="HIS_KIN"/>
    <property type="match status" value="1"/>
</dbReference>
<dbReference type="SMART" id="SM00091">
    <property type="entry name" value="PAS"/>
    <property type="match status" value="2"/>
</dbReference>
<evidence type="ECO:0000313" key="10">
    <source>
        <dbReference type="Proteomes" id="UP000245999"/>
    </source>
</evidence>
<dbReference type="InterPro" id="IPR004358">
    <property type="entry name" value="Sig_transdc_His_kin-like_C"/>
</dbReference>
<dbReference type="FunFam" id="3.30.565.10:FF:000010">
    <property type="entry name" value="Sensor histidine kinase RcsC"/>
    <property type="match status" value="1"/>
</dbReference>
<accession>A0A2Z3GKU8</accession>
<dbReference type="CDD" id="cd17546">
    <property type="entry name" value="REC_hyHK_CKI1_RcsC-like"/>
    <property type="match status" value="1"/>
</dbReference>
<dbReference type="EC" id="2.7.13.3" evidence="2"/>
<proteinExistence type="predicted"/>
<dbReference type="PROSITE" id="PS50110">
    <property type="entry name" value="RESPONSE_REGULATORY"/>
    <property type="match status" value="1"/>
</dbReference>
<dbReference type="NCBIfam" id="TIGR00229">
    <property type="entry name" value="sensory_box"/>
    <property type="match status" value="1"/>
</dbReference>
<dbReference type="Gene3D" id="3.40.50.2300">
    <property type="match status" value="1"/>
</dbReference>
<protein>
    <recommendedName>
        <fullName evidence="2">histidine kinase</fullName>
        <ecNumber evidence="2">2.7.13.3</ecNumber>
    </recommendedName>
</protein>
<evidence type="ECO:0000259" key="8">
    <source>
        <dbReference type="PROSITE" id="PS50894"/>
    </source>
</evidence>
<dbReference type="InterPro" id="IPR003661">
    <property type="entry name" value="HisK_dim/P_dom"/>
</dbReference>
<dbReference type="Pfam" id="PF00989">
    <property type="entry name" value="PAS"/>
    <property type="match status" value="1"/>
</dbReference>
<dbReference type="Pfam" id="PF00072">
    <property type="entry name" value="Response_reg"/>
    <property type="match status" value="1"/>
</dbReference>
<dbReference type="InterPro" id="IPR001789">
    <property type="entry name" value="Sig_transdc_resp-reg_receiver"/>
</dbReference>
<dbReference type="SMART" id="SM00387">
    <property type="entry name" value="HATPase_c"/>
    <property type="match status" value="1"/>
</dbReference>
<dbReference type="InterPro" id="IPR005467">
    <property type="entry name" value="His_kinase_dom"/>
</dbReference>
<feature type="domain" description="HPt" evidence="8">
    <location>
        <begin position="718"/>
        <end position="816"/>
    </location>
</feature>
<feature type="modified residue" description="Phosphohistidine" evidence="4">
    <location>
        <position position="757"/>
    </location>
</feature>
<dbReference type="CDD" id="cd00082">
    <property type="entry name" value="HisKA"/>
    <property type="match status" value="1"/>
</dbReference>
<feature type="domain" description="Response regulatory" evidence="7">
    <location>
        <begin position="578"/>
        <end position="695"/>
    </location>
</feature>
<dbReference type="PANTHER" id="PTHR45339:SF3">
    <property type="entry name" value="HISTIDINE KINASE"/>
    <property type="match status" value="1"/>
</dbReference>
<dbReference type="InterPro" id="IPR036097">
    <property type="entry name" value="HisK_dim/P_sf"/>
</dbReference>
<evidence type="ECO:0000256" key="4">
    <source>
        <dbReference type="PROSITE-ProRule" id="PRU00110"/>
    </source>
</evidence>
<dbReference type="AlphaFoldDB" id="A0A2Z3GKU8"/>
<sequence length="816" mass="86100">MNAAESLPPNPAGSRHQLLAQAAENTSPDQLQNLVQGLQTHQLELQMQYESLLLAQADAEVNRAQYEDLYEQAPVGYVTLGPNGGIVQLNRTASQLLGAAGGALAGWPFVLFVAPAHRADFAGFLARVLATPGPQHTETELRRADGTAFHAQLEAVREEVAPPQGPGCRLALLDTSARREAANALATSEARFQMLAENVPGVLFEGRVERDGAYYVTYISPRVQECFGVAPADINQAETFLHPADVLPFRLSLAAAGQAQGPWVFEGRVVVPGQPLRWCRGTAVVTTRDARGVAYSGLLLDVTASKQLEAHLRAATDAAEANVRAKQEFLANMSHEIRTPLHGILGLAEMLAASALAPAQAEHLRLLHTSAQHLLAVLNDVLTTARLGAGRLHAAAEAFDLGALLRDCTALFAPEAEARGLALRLDAPAALPRVVGDAHRLRQVLLNLLGNALKFTERGGVELRAQCPPGAGPGRVRVAFSVNDSGIGIAPAELDVVFEPFVQAGETTGRHYGGTGLGLSISRSLVEVLGGTLHATSEPGAGSTFYFVLEFDTADRTAAPPPGAPAPAKKAVPGSTGRALLVEDNPVSSLLAESLLRGWGWAVDAAATGPAAVALFEQHRYDVVLMDLRLPGLDGMAVTARLRQHPDPARAATPVLAVTAHAQLDAAALRANGFDAYLAKPFDTAALRQALAVARQARQAQPGPLYDLSAVRRMVGDNELFVRHLVGVFCTSTPPILTALRQALTQADWPALADAAHHLKSSLHGMGVAPLFEAIRELEACEATPPAPDRAAWLVGEVTAVTAEVMASLAQAFPGV</sequence>
<dbReference type="InterPro" id="IPR000014">
    <property type="entry name" value="PAS"/>
</dbReference>
<dbReference type="InterPro" id="IPR035965">
    <property type="entry name" value="PAS-like_dom_sf"/>
</dbReference>
<evidence type="ECO:0000259" key="7">
    <source>
        <dbReference type="PROSITE" id="PS50110"/>
    </source>
</evidence>
<evidence type="ECO:0000259" key="6">
    <source>
        <dbReference type="PROSITE" id="PS50109"/>
    </source>
</evidence>
<dbReference type="Pfam" id="PF01627">
    <property type="entry name" value="Hpt"/>
    <property type="match status" value="1"/>
</dbReference>
<dbReference type="Gene3D" id="3.30.450.20">
    <property type="entry name" value="PAS domain"/>
    <property type="match status" value="2"/>
</dbReference>
<dbReference type="InterPro" id="IPR003594">
    <property type="entry name" value="HATPase_dom"/>
</dbReference>
<comment type="catalytic activity">
    <reaction evidence="1">
        <text>ATP + protein L-histidine = ADP + protein N-phospho-L-histidine.</text>
        <dbReference type="EC" id="2.7.13.3"/>
    </reaction>
</comment>
<dbReference type="GO" id="GO:0000155">
    <property type="term" value="F:phosphorelay sensor kinase activity"/>
    <property type="evidence" value="ECO:0007669"/>
    <property type="project" value="InterPro"/>
</dbReference>
<dbReference type="Gene3D" id="1.20.120.160">
    <property type="entry name" value="HPT domain"/>
    <property type="match status" value="1"/>
</dbReference>
<dbReference type="SUPFAM" id="SSF55785">
    <property type="entry name" value="PYP-like sensor domain (PAS domain)"/>
    <property type="match status" value="2"/>
</dbReference>
<evidence type="ECO:0000313" key="9">
    <source>
        <dbReference type="EMBL" id="AWM31535.1"/>
    </source>
</evidence>
<dbReference type="SUPFAM" id="SSF47226">
    <property type="entry name" value="Histidine-containing phosphotransfer domain, HPT domain"/>
    <property type="match status" value="1"/>
</dbReference>
<dbReference type="Pfam" id="PF02518">
    <property type="entry name" value="HATPase_c"/>
    <property type="match status" value="1"/>
</dbReference>
<dbReference type="PRINTS" id="PR00344">
    <property type="entry name" value="BCTRLSENSOR"/>
</dbReference>
<keyword evidence="3 5" id="KW-0597">Phosphoprotein</keyword>
<dbReference type="KEGG" id="hnv:DDQ68_01255"/>
<reference evidence="10" key="1">
    <citation type="submission" date="2018-04" db="EMBL/GenBank/DDBJ databases">
        <title>Complete genome of Antarctic heterotrophic bacterium Hymenobacter nivis.</title>
        <authorList>
            <person name="Terashima M."/>
        </authorList>
    </citation>
    <scope>NUCLEOTIDE SEQUENCE [LARGE SCALE GENOMIC DNA]</scope>
    <source>
        <strain evidence="10">NBRC 111535</strain>
    </source>
</reference>
<dbReference type="SUPFAM" id="SSF47384">
    <property type="entry name" value="Homodimeric domain of signal transducing histidine kinase"/>
    <property type="match status" value="1"/>
</dbReference>
<dbReference type="Gene3D" id="1.10.287.130">
    <property type="match status" value="1"/>
</dbReference>
<dbReference type="SUPFAM" id="SSF52172">
    <property type="entry name" value="CheY-like"/>
    <property type="match status" value="1"/>
</dbReference>
<dbReference type="GO" id="GO:0005524">
    <property type="term" value="F:ATP binding"/>
    <property type="evidence" value="ECO:0007669"/>
    <property type="project" value="UniProtKB-KW"/>
</dbReference>
<dbReference type="InterPro" id="IPR013767">
    <property type="entry name" value="PAS_fold"/>
</dbReference>
<evidence type="ECO:0000256" key="5">
    <source>
        <dbReference type="PROSITE-ProRule" id="PRU00169"/>
    </source>
</evidence>
<dbReference type="PANTHER" id="PTHR45339">
    <property type="entry name" value="HYBRID SIGNAL TRANSDUCTION HISTIDINE KINASE J"/>
    <property type="match status" value="1"/>
</dbReference>
<dbReference type="OrthoDB" id="9797097at2"/>
<dbReference type="RefSeq" id="WP_109652281.1">
    <property type="nucleotide sequence ID" value="NZ_CP029145.1"/>
</dbReference>
<dbReference type="GO" id="GO:0005886">
    <property type="term" value="C:plasma membrane"/>
    <property type="evidence" value="ECO:0007669"/>
    <property type="project" value="UniProtKB-SubCell"/>
</dbReference>
<dbReference type="InterPro" id="IPR036641">
    <property type="entry name" value="HPT_dom_sf"/>
</dbReference>
<dbReference type="InterPro" id="IPR011006">
    <property type="entry name" value="CheY-like_superfamily"/>
</dbReference>
<dbReference type="CDD" id="cd16922">
    <property type="entry name" value="HATPase_EvgS-ArcB-TorS-like"/>
    <property type="match status" value="1"/>
</dbReference>
<dbReference type="PROSITE" id="PS50894">
    <property type="entry name" value="HPT"/>
    <property type="match status" value="1"/>
</dbReference>
<dbReference type="Proteomes" id="UP000245999">
    <property type="component" value="Chromosome"/>
</dbReference>